<dbReference type="InterPro" id="IPR042099">
    <property type="entry name" value="ANL_N_sf"/>
</dbReference>
<dbReference type="PANTHER" id="PTHR43201:SF5">
    <property type="entry name" value="MEDIUM-CHAIN ACYL-COA LIGASE ACSF2, MITOCHONDRIAL"/>
    <property type="match status" value="1"/>
</dbReference>
<name>A0ABS1Q811_9ACTN</name>
<protein>
    <submittedName>
        <fullName evidence="6">Non-ribosomal peptide synthetase</fullName>
    </submittedName>
</protein>
<dbReference type="PANTHER" id="PTHR43201">
    <property type="entry name" value="ACYL-COA SYNTHETASE"/>
    <property type="match status" value="1"/>
</dbReference>
<dbReference type="InterPro" id="IPR000873">
    <property type="entry name" value="AMP-dep_synth/lig_dom"/>
</dbReference>
<dbReference type="Pfam" id="PF00550">
    <property type="entry name" value="PP-binding"/>
    <property type="match status" value="1"/>
</dbReference>
<dbReference type="InterPro" id="IPR045851">
    <property type="entry name" value="AMP-bd_C_sf"/>
</dbReference>
<evidence type="ECO:0000256" key="2">
    <source>
        <dbReference type="ARBA" id="ARBA00022450"/>
    </source>
</evidence>
<dbReference type="RefSeq" id="WP_201857856.1">
    <property type="nucleotide sequence ID" value="NZ_JAERRG010000042.1"/>
</dbReference>
<evidence type="ECO:0000313" key="6">
    <source>
        <dbReference type="EMBL" id="MBL1120086.1"/>
    </source>
</evidence>
<evidence type="ECO:0000256" key="4">
    <source>
        <dbReference type="ARBA" id="ARBA00022598"/>
    </source>
</evidence>
<dbReference type="SMART" id="SM00823">
    <property type="entry name" value="PKS_PP"/>
    <property type="match status" value="1"/>
</dbReference>
<dbReference type="InterPro" id="IPR036736">
    <property type="entry name" value="ACP-like_sf"/>
</dbReference>
<reference evidence="6 7" key="1">
    <citation type="submission" date="2021-01" db="EMBL/GenBank/DDBJ databases">
        <title>WGS of actinomycetes isolated from Thailand.</title>
        <authorList>
            <person name="Thawai C."/>
        </authorList>
    </citation>
    <scope>NUCLEOTIDE SEQUENCE [LARGE SCALE GENOMIC DNA]</scope>
    <source>
        <strain evidence="6 7">CA3R110</strain>
    </source>
</reference>
<dbReference type="PROSITE" id="PS50075">
    <property type="entry name" value="CARRIER"/>
    <property type="match status" value="1"/>
</dbReference>
<evidence type="ECO:0000256" key="3">
    <source>
        <dbReference type="ARBA" id="ARBA00022553"/>
    </source>
</evidence>
<evidence type="ECO:0000313" key="7">
    <source>
        <dbReference type="Proteomes" id="UP000621510"/>
    </source>
</evidence>
<keyword evidence="2" id="KW-0596">Phosphopantetheine</keyword>
<dbReference type="InterPro" id="IPR020806">
    <property type="entry name" value="PKS_PP-bd"/>
</dbReference>
<dbReference type="Pfam" id="PF00501">
    <property type="entry name" value="AMP-binding"/>
    <property type="match status" value="1"/>
</dbReference>
<dbReference type="Pfam" id="PF13193">
    <property type="entry name" value="AMP-binding_C"/>
    <property type="match status" value="1"/>
</dbReference>
<evidence type="ECO:0000256" key="1">
    <source>
        <dbReference type="ARBA" id="ARBA00006432"/>
    </source>
</evidence>
<keyword evidence="4" id="KW-0436">Ligase</keyword>
<sequence length="621" mass="64054">MSNPDAGSPVLAVIERHARTRGDAPAILVPGDPAGLSYRRLAGRVHAVRAALTGLGVRPGHRVAVVPGEDADSAALLLGVLAAAACCPVNPLWSAAETQDYLDTLDVALIVLADGAGTAAAQQVAAAKAPAVTLRFTGEDVVVEERGGGRPAETAATGPYPDEALLLRTSGTTSIGKVVSLSAAGVVAAAQATVDAYHLTDSDRRFNIMPFFHVQGLVGSLIASLLPGGSIVCAPAPDPATALRHALDSEATWLSATPTMHRLMVRHVPRDREWPGPLRFVRCGSGALTAGLRAELETGYGLPVVESYGMSEAHQIASTPLPGDPGAAGLVPTGSEVAVLERHGQVSTAADASGEIVIRGANVMHGYVWPPGLESPFVRGGSASDTGDTGDAQGAGWLRTGDLGRLLPDGSFLITGRVKEMVNVGGEKVSPFEVEAAMLSHPAVAEAVAFGIPDPVRDEQLGAVLVLGPGATLGDEEFRAYLGQRLAPVKVPRLFLRRADIPVAESGKIQRGSLAKVLAEELTAAEPTAEPDGRTAPRTPVEAMVKGLWSLVLKREDIGVDNDFMALGGDSMAGMVLLSLVEDSLGVAITPAELFTDITTIEAMAAAIGERTSDTTRGAGR</sequence>
<organism evidence="6 7">
    <name type="scientific">Streptomyces endocoffeicus</name>
    <dbReference type="NCBI Taxonomy" id="2898945"/>
    <lineage>
        <taxon>Bacteria</taxon>
        <taxon>Bacillati</taxon>
        <taxon>Actinomycetota</taxon>
        <taxon>Actinomycetes</taxon>
        <taxon>Kitasatosporales</taxon>
        <taxon>Streptomycetaceae</taxon>
        <taxon>Streptomyces</taxon>
    </lineage>
</organism>
<accession>A0ABS1Q811</accession>
<feature type="domain" description="Carrier" evidence="5">
    <location>
        <begin position="536"/>
        <end position="612"/>
    </location>
</feature>
<dbReference type="Gene3D" id="1.10.1200.10">
    <property type="entry name" value="ACP-like"/>
    <property type="match status" value="1"/>
</dbReference>
<comment type="caution">
    <text evidence="6">The sequence shown here is derived from an EMBL/GenBank/DDBJ whole genome shotgun (WGS) entry which is preliminary data.</text>
</comment>
<dbReference type="SUPFAM" id="SSF47336">
    <property type="entry name" value="ACP-like"/>
    <property type="match status" value="1"/>
</dbReference>
<keyword evidence="7" id="KW-1185">Reference proteome</keyword>
<dbReference type="Gene3D" id="3.40.50.12780">
    <property type="entry name" value="N-terminal domain of ligase-like"/>
    <property type="match status" value="1"/>
</dbReference>
<dbReference type="EMBL" id="JAERRG010000042">
    <property type="protein sequence ID" value="MBL1120086.1"/>
    <property type="molecule type" value="Genomic_DNA"/>
</dbReference>
<keyword evidence="3" id="KW-0597">Phosphoprotein</keyword>
<gene>
    <name evidence="6" type="ORF">JK364_48515</name>
</gene>
<dbReference type="Proteomes" id="UP000621510">
    <property type="component" value="Unassembled WGS sequence"/>
</dbReference>
<evidence type="ECO:0000259" key="5">
    <source>
        <dbReference type="PROSITE" id="PS50075"/>
    </source>
</evidence>
<dbReference type="InterPro" id="IPR025110">
    <property type="entry name" value="AMP-bd_C"/>
</dbReference>
<dbReference type="Gene3D" id="3.30.300.30">
    <property type="match status" value="1"/>
</dbReference>
<dbReference type="SUPFAM" id="SSF56801">
    <property type="entry name" value="Acetyl-CoA synthetase-like"/>
    <property type="match status" value="1"/>
</dbReference>
<proteinExistence type="inferred from homology"/>
<dbReference type="InterPro" id="IPR009081">
    <property type="entry name" value="PP-bd_ACP"/>
</dbReference>
<comment type="similarity">
    <text evidence="1">Belongs to the ATP-dependent AMP-binding enzyme family.</text>
</comment>